<evidence type="ECO:0000313" key="3">
    <source>
        <dbReference type="EMBL" id="KAL1244032.1"/>
    </source>
</evidence>
<dbReference type="Pfam" id="PF00635">
    <property type="entry name" value="Motile_Sperm"/>
    <property type="match status" value="1"/>
</dbReference>
<organism evidence="3 4">
    <name type="scientific">Trichinella spiralis</name>
    <name type="common">Trichina worm</name>
    <dbReference type="NCBI Taxonomy" id="6334"/>
    <lineage>
        <taxon>Eukaryota</taxon>
        <taxon>Metazoa</taxon>
        <taxon>Ecdysozoa</taxon>
        <taxon>Nematoda</taxon>
        <taxon>Enoplea</taxon>
        <taxon>Dorylaimia</taxon>
        <taxon>Trichinellida</taxon>
        <taxon>Trichinellidae</taxon>
        <taxon>Trichinella</taxon>
    </lineage>
</organism>
<protein>
    <recommendedName>
        <fullName evidence="1">Major sperm protein</fullName>
    </recommendedName>
</protein>
<keyword evidence="4" id="KW-1185">Reference proteome</keyword>
<dbReference type="SUPFAM" id="SSF49354">
    <property type="entry name" value="PapD-like"/>
    <property type="match status" value="1"/>
</dbReference>
<dbReference type="EMBL" id="JBEUSY010000151">
    <property type="protein sequence ID" value="KAL1244032.1"/>
    <property type="molecule type" value="Genomic_DNA"/>
</dbReference>
<evidence type="ECO:0000259" key="2">
    <source>
        <dbReference type="PROSITE" id="PS50202"/>
    </source>
</evidence>
<dbReference type="InterPro" id="IPR000535">
    <property type="entry name" value="MSP_dom"/>
</dbReference>
<keyword evidence="1" id="KW-0206">Cytoskeleton</keyword>
<evidence type="ECO:0000256" key="1">
    <source>
        <dbReference type="RuleBase" id="RU003425"/>
    </source>
</evidence>
<comment type="function">
    <text evidence="1">Central component in molecular interactions underlying sperm crawling. Forms an extensive filament system that extends from sperm villipoda, along the leading edge of the pseudopod.</text>
</comment>
<proteinExistence type="predicted"/>
<comment type="caution">
    <text evidence="3">The sequence shown here is derived from an EMBL/GenBank/DDBJ whole genome shotgun (WGS) entry which is preliminary data.</text>
</comment>
<sequence>MNMDEEVIETIPDKEIIIFGERSQTVQAELTIKNICKDRIAYKIRCSSFKISISPKIGILEPEQSCKITLTRNPVENEESAKLLIMVLKIDNSQTNPTMVWATSEKLPYRKRLKIMLEEE</sequence>
<dbReference type="Gene3D" id="2.60.40.10">
    <property type="entry name" value="Immunoglobulins"/>
    <property type="match status" value="1"/>
</dbReference>
<name>A0ABR3KXC5_TRISP</name>
<dbReference type="PROSITE" id="PS50202">
    <property type="entry name" value="MSP"/>
    <property type="match status" value="1"/>
</dbReference>
<evidence type="ECO:0000313" key="4">
    <source>
        <dbReference type="Proteomes" id="UP001558632"/>
    </source>
</evidence>
<accession>A0ABR3KXC5</accession>
<reference evidence="3 4" key="1">
    <citation type="submission" date="2024-07" db="EMBL/GenBank/DDBJ databases">
        <title>Enhanced genomic and transcriptomic resources for Trichinella pseudospiralis and T. spiralis underpin the discovery of pronounced molecular differences between stages and species.</title>
        <authorList>
            <person name="Pasi K.K."/>
            <person name="La Rosa G."/>
            <person name="Gomez-Morales M.A."/>
            <person name="Tosini F."/>
            <person name="Sumanam S."/>
            <person name="Young N.D."/>
            <person name="Chang B.C."/>
            <person name="Robin G.B."/>
        </authorList>
    </citation>
    <scope>NUCLEOTIDE SEQUENCE [LARGE SCALE GENOMIC DNA]</scope>
    <source>
        <strain evidence="3">ISS534</strain>
    </source>
</reference>
<keyword evidence="1" id="KW-0963">Cytoplasm</keyword>
<dbReference type="InterPro" id="IPR013783">
    <property type="entry name" value="Ig-like_fold"/>
</dbReference>
<feature type="domain" description="MSP" evidence="2">
    <location>
        <begin position="7"/>
        <end position="120"/>
    </location>
</feature>
<dbReference type="InterPro" id="IPR008962">
    <property type="entry name" value="PapD-like_sf"/>
</dbReference>
<dbReference type="Proteomes" id="UP001558632">
    <property type="component" value="Unassembled WGS sequence"/>
</dbReference>
<gene>
    <name evidence="3" type="ORF">TSPI_00633</name>
</gene>